<evidence type="ECO:0000256" key="5">
    <source>
        <dbReference type="ARBA" id="ARBA00022692"/>
    </source>
</evidence>
<dbReference type="AlphaFoldDB" id="A0A2N1PLB3"/>
<evidence type="ECO:0000256" key="7">
    <source>
        <dbReference type="ARBA" id="ARBA00023136"/>
    </source>
</evidence>
<dbReference type="GO" id="GO:0033214">
    <property type="term" value="P:siderophore-iron import into cell"/>
    <property type="evidence" value="ECO:0007669"/>
    <property type="project" value="TreeGrafter"/>
</dbReference>
<dbReference type="EMBL" id="PGXC01000024">
    <property type="protein sequence ID" value="PKK89137.1"/>
    <property type="molecule type" value="Genomic_DNA"/>
</dbReference>
<dbReference type="FunFam" id="1.10.3470.10:FF:000001">
    <property type="entry name" value="Vitamin B12 ABC transporter permease BtuC"/>
    <property type="match status" value="1"/>
</dbReference>
<comment type="similarity">
    <text evidence="2">Belongs to the binding-protein-dependent transport system permease family. FecCD subfamily.</text>
</comment>
<evidence type="ECO:0000256" key="4">
    <source>
        <dbReference type="ARBA" id="ARBA00022475"/>
    </source>
</evidence>
<sequence length="334" mass="34624">MKRSTLLFGLTFAALALFSLCTGNYPIPYERVMAILLGTHDGPSEAEVVVRDIRLPRVIMASVVGGSLAIAGGAAQALFRNPLVSPMILGISSGAALGASVAIVWMNGSVVLLQLMAFGGGLIAVLLSIWLSSGGFSGSNSGRSVITLILSGVAVGAFCQAATGLVKYAAESDTQLPAITFWMMGGFDGIRWKEVFTGVPVMMASSMLLWAMAFRLDVISLGEWEARSLGTDPGLIRILIVVLISMSVGAGVALCGVIGWVGLVIPHGVRILFGPGHRRLIPLAGLAGAIFTLASDDLARTVTAGEIPVGIITSFVGAPVFALILARRGTGSWK</sequence>
<name>A0A2N1PLB3_9BACT</name>
<dbReference type="Pfam" id="PF01032">
    <property type="entry name" value="FecCD"/>
    <property type="match status" value="1"/>
</dbReference>
<feature type="transmembrane region" description="Helical" evidence="8">
    <location>
        <begin position="111"/>
        <end position="133"/>
    </location>
</feature>
<dbReference type="InterPro" id="IPR000522">
    <property type="entry name" value="ABC_transptr_permease_BtuC"/>
</dbReference>
<accession>A0A2N1PLB3</accession>
<keyword evidence="4" id="KW-1003">Cell membrane</keyword>
<feature type="transmembrane region" description="Helical" evidence="8">
    <location>
        <begin position="86"/>
        <end position="105"/>
    </location>
</feature>
<dbReference type="CDD" id="cd06550">
    <property type="entry name" value="TM_ABC_iron-siderophores_like"/>
    <property type="match status" value="1"/>
</dbReference>
<feature type="transmembrane region" description="Helical" evidence="8">
    <location>
        <begin position="234"/>
        <end position="265"/>
    </location>
</feature>
<dbReference type="GO" id="GO:0022857">
    <property type="term" value="F:transmembrane transporter activity"/>
    <property type="evidence" value="ECO:0007669"/>
    <property type="project" value="InterPro"/>
</dbReference>
<evidence type="ECO:0000256" key="3">
    <source>
        <dbReference type="ARBA" id="ARBA00022448"/>
    </source>
</evidence>
<feature type="transmembrane region" description="Helical" evidence="8">
    <location>
        <begin position="277"/>
        <end position="295"/>
    </location>
</feature>
<evidence type="ECO:0000256" key="2">
    <source>
        <dbReference type="ARBA" id="ARBA00007935"/>
    </source>
</evidence>
<evidence type="ECO:0000256" key="8">
    <source>
        <dbReference type="SAM" id="Phobius"/>
    </source>
</evidence>
<dbReference type="InterPro" id="IPR037294">
    <property type="entry name" value="ABC_BtuC-like"/>
</dbReference>
<feature type="transmembrane region" description="Helical" evidence="8">
    <location>
        <begin position="145"/>
        <end position="168"/>
    </location>
</feature>
<keyword evidence="3" id="KW-0813">Transport</keyword>
<evidence type="ECO:0000313" key="10">
    <source>
        <dbReference type="Proteomes" id="UP000233256"/>
    </source>
</evidence>
<feature type="transmembrane region" description="Helical" evidence="8">
    <location>
        <begin position="58"/>
        <end position="79"/>
    </location>
</feature>
<keyword evidence="5 8" id="KW-0812">Transmembrane</keyword>
<dbReference type="SUPFAM" id="SSF81345">
    <property type="entry name" value="ABC transporter involved in vitamin B12 uptake, BtuC"/>
    <property type="match status" value="1"/>
</dbReference>
<reference evidence="9 10" key="1">
    <citation type="journal article" date="2017" name="ISME J.">
        <title>Potential for microbial H2 and metal transformations associated with novel bacteria and archaea in deep terrestrial subsurface sediments.</title>
        <authorList>
            <person name="Hernsdorf A.W."/>
            <person name="Amano Y."/>
            <person name="Miyakawa K."/>
            <person name="Ise K."/>
            <person name="Suzuki Y."/>
            <person name="Anantharaman K."/>
            <person name="Probst A."/>
            <person name="Burstein D."/>
            <person name="Thomas B.C."/>
            <person name="Banfield J.F."/>
        </authorList>
    </citation>
    <scope>NUCLEOTIDE SEQUENCE [LARGE SCALE GENOMIC DNA]</scope>
    <source>
        <strain evidence="9">HGW-Wallbacteria-1</strain>
    </source>
</reference>
<feature type="transmembrane region" description="Helical" evidence="8">
    <location>
        <begin position="195"/>
        <end position="214"/>
    </location>
</feature>
<comment type="subcellular location">
    <subcellularLocation>
        <location evidence="1">Cell membrane</location>
        <topology evidence="1">Multi-pass membrane protein</topology>
    </subcellularLocation>
</comment>
<feature type="transmembrane region" description="Helical" evidence="8">
    <location>
        <begin position="307"/>
        <end position="326"/>
    </location>
</feature>
<dbReference type="PANTHER" id="PTHR30472:SF70">
    <property type="entry name" value="MOLYBDATE IMPORT SYSTEM PERMEASE PROTEIN MOLB"/>
    <property type="match status" value="1"/>
</dbReference>
<protein>
    <submittedName>
        <fullName evidence="9">Iron ABC transporter permease</fullName>
    </submittedName>
</protein>
<evidence type="ECO:0000313" key="9">
    <source>
        <dbReference type="EMBL" id="PKK89137.1"/>
    </source>
</evidence>
<dbReference type="GO" id="GO:0005886">
    <property type="term" value="C:plasma membrane"/>
    <property type="evidence" value="ECO:0007669"/>
    <property type="project" value="UniProtKB-SubCell"/>
</dbReference>
<dbReference type="PANTHER" id="PTHR30472">
    <property type="entry name" value="FERRIC ENTEROBACTIN TRANSPORT SYSTEM PERMEASE PROTEIN"/>
    <property type="match status" value="1"/>
</dbReference>
<comment type="caution">
    <text evidence="9">The sequence shown here is derived from an EMBL/GenBank/DDBJ whole genome shotgun (WGS) entry which is preliminary data.</text>
</comment>
<evidence type="ECO:0000256" key="6">
    <source>
        <dbReference type="ARBA" id="ARBA00022989"/>
    </source>
</evidence>
<evidence type="ECO:0000256" key="1">
    <source>
        <dbReference type="ARBA" id="ARBA00004651"/>
    </source>
</evidence>
<dbReference type="Gene3D" id="1.10.3470.10">
    <property type="entry name" value="ABC transporter involved in vitamin B12 uptake, BtuC"/>
    <property type="match status" value="1"/>
</dbReference>
<dbReference type="Proteomes" id="UP000233256">
    <property type="component" value="Unassembled WGS sequence"/>
</dbReference>
<keyword evidence="6 8" id="KW-1133">Transmembrane helix</keyword>
<organism evidence="9 10">
    <name type="scientific">Candidatus Wallbacteria bacterium HGW-Wallbacteria-1</name>
    <dbReference type="NCBI Taxonomy" id="2013854"/>
    <lineage>
        <taxon>Bacteria</taxon>
        <taxon>Candidatus Walliibacteriota</taxon>
    </lineage>
</organism>
<gene>
    <name evidence="9" type="ORF">CVV64_15635</name>
</gene>
<keyword evidence="7 8" id="KW-0472">Membrane</keyword>
<proteinExistence type="inferred from homology"/>